<comment type="caution">
    <text evidence="1">The sequence shown here is derived from an EMBL/GenBank/DDBJ whole genome shotgun (WGS) entry which is preliminary data.</text>
</comment>
<dbReference type="OrthoDB" id="10359748at2759"/>
<gene>
    <name evidence="1" type="ORF">PPENT_87.1.T1530061</name>
</gene>
<sequence>MNFLRPPLTSFIKTLADPQLESEQFMIGNESITSKKDVIRQLQEQILYFKEAHNFTQSEIEVIKQFELLIESKYKRRANDIQSHSQLTNLTRKKKSELFRMKRVKKRAKIKVYAKKLNAARNRFRILGQFISNEEIQIIDETFGSHVFSDNHNFNLKIGRALKNKFGYEYYDKSQYKEITRPDFESYIGKQINILHKNQIIKIMNELLNYALAKCFQENILNVVKVKTRVHKPLLTSGSQVIDLPQRNQSNFMSKKSHPSCDFQLETELEYSHCKIRQRSINDVQLPHIQLDAINRNFFDNQNINDSDCPTTKRYDRFRSFSTKANKNHKKGYLGLDINNQQITLIYKKLLIKLNSEFTKFQLTLYLTQYIGCLDYVSKLLNLLNFPSKITLPSFKQLIYQIQEMQQIGINNVIQRFYNLYFKHLILIAKDSFHHLIYLKCLHQMEQFKKMQILFIKMFLLKMKERKNFKRFIYVNLKKNQDQCQQQ</sequence>
<organism evidence="1 2">
    <name type="scientific">Paramecium pentaurelia</name>
    <dbReference type="NCBI Taxonomy" id="43138"/>
    <lineage>
        <taxon>Eukaryota</taxon>
        <taxon>Sar</taxon>
        <taxon>Alveolata</taxon>
        <taxon>Ciliophora</taxon>
        <taxon>Intramacronucleata</taxon>
        <taxon>Oligohymenophorea</taxon>
        <taxon>Peniculida</taxon>
        <taxon>Parameciidae</taxon>
        <taxon>Paramecium</taxon>
    </lineage>
</organism>
<evidence type="ECO:0000313" key="1">
    <source>
        <dbReference type="EMBL" id="CAD8209091.1"/>
    </source>
</evidence>
<reference evidence="1" key="1">
    <citation type="submission" date="2021-01" db="EMBL/GenBank/DDBJ databases">
        <authorList>
            <consortium name="Genoscope - CEA"/>
            <person name="William W."/>
        </authorList>
    </citation>
    <scope>NUCLEOTIDE SEQUENCE</scope>
</reference>
<dbReference type="EMBL" id="CAJJDO010000153">
    <property type="protein sequence ID" value="CAD8209091.1"/>
    <property type="molecule type" value="Genomic_DNA"/>
</dbReference>
<accession>A0A8S1Y6I9</accession>
<dbReference type="AlphaFoldDB" id="A0A8S1Y6I9"/>
<name>A0A8S1Y6I9_9CILI</name>
<keyword evidence="2" id="KW-1185">Reference proteome</keyword>
<protein>
    <submittedName>
        <fullName evidence="1">Uncharacterized protein</fullName>
    </submittedName>
</protein>
<proteinExistence type="predicted"/>
<dbReference type="Proteomes" id="UP000689195">
    <property type="component" value="Unassembled WGS sequence"/>
</dbReference>
<evidence type="ECO:0000313" key="2">
    <source>
        <dbReference type="Proteomes" id="UP000689195"/>
    </source>
</evidence>